<dbReference type="GO" id="GO:0004592">
    <property type="term" value="F:pantoate-beta-alanine ligase activity"/>
    <property type="evidence" value="ECO:0007669"/>
    <property type="project" value="UniProtKB-EC"/>
</dbReference>
<dbReference type="InterPro" id="IPR003721">
    <property type="entry name" value="Pantoate_ligase"/>
</dbReference>
<dbReference type="Gene3D" id="3.40.50.620">
    <property type="entry name" value="HUPs"/>
    <property type="match status" value="1"/>
</dbReference>
<dbReference type="EC" id="6.3.2.1" evidence="3"/>
<comment type="catalytic activity">
    <reaction evidence="11">
        <text>(R)-pantoate + beta-alanine + ATP = (R)-pantothenate + AMP + diphosphate + H(+)</text>
        <dbReference type="Rhea" id="RHEA:10912"/>
        <dbReference type="ChEBI" id="CHEBI:15378"/>
        <dbReference type="ChEBI" id="CHEBI:15980"/>
        <dbReference type="ChEBI" id="CHEBI:29032"/>
        <dbReference type="ChEBI" id="CHEBI:30616"/>
        <dbReference type="ChEBI" id="CHEBI:33019"/>
        <dbReference type="ChEBI" id="CHEBI:57966"/>
        <dbReference type="ChEBI" id="CHEBI:456215"/>
        <dbReference type="EC" id="6.3.2.1"/>
    </reaction>
</comment>
<dbReference type="GO" id="GO:0005524">
    <property type="term" value="F:ATP binding"/>
    <property type="evidence" value="ECO:0007669"/>
    <property type="project" value="UniProtKB-KW"/>
</dbReference>
<proteinExistence type="inferred from homology"/>
<keyword evidence="8" id="KW-0067">ATP-binding</keyword>
<dbReference type="GO" id="GO:0015940">
    <property type="term" value="P:pantothenate biosynthetic process"/>
    <property type="evidence" value="ECO:0007669"/>
    <property type="project" value="UniProtKB-UniPathway"/>
</dbReference>
<gene>
    <name evidence="12" type="primary">AlNc14C217G9043</name>
    <name evidence="12" type="ORF">ALNC14_101560</name>
</gene>
<keyword evidence="7" id="KW-0547">Nucleotide-binding</keyword>
<evidence type="ECO:0000256" key="9">
    <source>
        <dbReference type="ARBA" id="ARBA00029902"/>
    </source>
</evidence>
<evidence type="ECO:0000256" key="7">
    <source>
        <dbReference type="ARBA" id="ARBA00022741"/>
    </source>
</evidence>
<evidence type="ECO:0000256" key="8">
    <source>
        <dbReference type="ARBA" id="ARBA00022840"/>
    </source>
</evidence>
<dbReference type="EMBL" id="FR824262">
    <property type="protein sequence ID" value="CCA24012.1"/>
    <property type="molecule type" value="Genomic_DNA"/>
</dbReference>
<evidence type="ECO:0000256" key="11">
    <source>
        <dbReference type="ARBA" id="ARBA00048258"/>
    </source>
</evidence>
<sequence length="277" mass="31508">MSRFRVQPLQTIRSFRKARQSLSPQSTLGFIPTMGGLHQGHLDLIRRARSECDTIAVSIFVNPLQFGPKEDFGRYPRTLEADVALLESEKVDLLFTPSMKEMISSSSRFAVEPRGFESLAEAKMRPGHFEGVAMILIKLFNIVRPTHAYFGQKDAAQCVLVRHLIDDFHFGITPKFVPVSREANGLARSTRNKYLSEEARRKAGVISRGLDRAKIAFQTARNISAQKIEQLIREEFATEPLLTEIEYISIASLDAMTPIEHNEMRQTHAFCRFQHYP</sequence>
<dbReference type="SUPFAM" id="SSF52374">
    <property type="entry name" value="Nucleotidylyl transferase"/>
    <property type="match status" value="1"/>
</dbReference>
<dbReference type="InterPro" id="IPR004821">
    <property type="entry name" value="Cyt_trans-like"/>
</dbReference>
<comment type="similarity">
    <text evidence="2">Belongs to the pantothenate synthetase family.</text>
</comment>
<organism evidence="12">
    <name type="scientific">Albugo laibachii Nc14</name>
    <dbReference type="NCBI Taxonomy" id="890382"/>
    <lineage>
        <taxon>Eukaryota</taxon>
        <taxon>Sar</taxon>
        <taxon>Stramenopiles</taxon>
        <taxon>Oomycota</taxon>
        <taxon>Peronosporomycetes</taxon>
        <taxon>Albuginales</taxon>
        <taxon>Albuginaceae</taxon>
        <taxon>Albugo</taxon>
    </lineage>
</organism>
<dbReference type="InterPro" id="IPR042176">
    <property type="entry name" value="Pantoate_ligase_C"/>
</dbReference>
<dbReference type="NCBIfam" id="TIGR00018">
    <property type="entry name" value="panC"/>
    <property type="match status" value="1"/>
</dbReference>
<protein>
    <recommendedName>
        <fullName evidence="4">Pantoate--beta-alanine ligase</fullName>
        <ecNumber evidence="3">6.3.2.1</ecNumber>
    </recommendedName>
    <alternativeName>
        <fullName evidence="10">Pantoate-activating enzyme</fullName>
    </alternativeName>
    <alternativeName>
        <fullName evidence="9">Pantothenate synthetase</fullName>
    </alternativeName>
</protein>
<dbReference type="PANTHER" id="PTHR21299:SF1">
    <property type="entry name" value="PANTOATE--BETA-ALANINE LIGASE"/>
    <property type="match status" value="1"/>
</dbReference>
<evidence type="ECO:0000256" key="5">
    <source>
        <dbReference type="ARBA" id="ARBA00022598"/>
    </source>
</evidence>
<accession>F0WRP8</accession>
<evidence type="ECO:0000256" key="10">
    <source>
        <dbReference type="ARBA" id="ARBA00032806"/>
    </source>
</evidence>
<dbReference type="Gene3D" id="3.30.1300.10">
    <property type="entry name" value="Pantoate-beta-alanine ligase, C-terminal domain"/>
    <property type="match status" value="1"/>
</dbReference>
<reference evidence="12" key="1">
    <citation type="journal article" date="2011" name="PLoS Biol.">
        <title>Gene gain and loss during evolution of obligate parasitism in the white rust pathogen of Arabidopsis thaliana.</title>
        <authorList>
            <person name="Kemen E."/>
            <person name="Gardiner A."/>
            <person name="Schultz-Larsen T."/>
            <person name="Kemen A.C."/>
            <person name="Balmuth A.L."/>
            <person name="Robert-Seilaniantz A."/>
            <person name="Bailey K."/>
            <person name="Holub E."/>
            <person name="Studholme D.J."/>
            <person name="Maclean D."/>
            <person name="Jones J.D."/>
        </authorList>
    </citation>
    <scope>NUCLEOTIDE SEQUENCE</scope>
</reference>
<evidence type="ECO:0000256" key="4">
    <source>
        <dbReference type="ARBA" id="ARBA00015647"/>
    </source>
</evidence>
<dbReference type="NCBIfam" id="TIGR00125">
    <property type="entry name" value="cyt_tran_rel"/>
    <property type="match status" value="1"/>
</dbReference>
<keyword evidence="6" id="KW-0566">Pantothenate biosynthesis</keyword>
<comment type="pathway">
    <text evidence="1">Cofactor biosynthesis; (R)-pantothenate biosynthesis; (R)-pantothenate from (R)-pantoate and beta-alanine: step 1/1.</text>
</comment>
<dbReference type="HOGENOM" id="CLU_047148_0_0_1"/>
<dbReference type="UniPathway" id="UPA00028">
    <property type="reaction ID" value="UER00005"/>
</dbReference>
<reference evidence="12" key="2">
    <citation type="submission" date="2011-02" db="EMBL/GenBank/DDBJ databases">
        <authorList>
            <person name="MacLean D."/>
        </authorList>
    </citation>
    <scope>NUCLEOTIDE SEQUENCE</scope>
</reference>
<dbReference type="InterPro" id="IPR014729">
    <property type="entry name" value="Rossmann-like_a/b/a_fold"/>
</dbReference>
<keyword evidence="5 12" id="KW-0436">Ligase</keyword>
<evidence type="ECO:0000256" key="3">
    <source>
        <dbReference type="ARBA" id="ARBA00012219"/>
    </source>
</evidence>
<dbReference type="AlphaFoldDB" id="F0WRP8"/>
<name>F0WRP8_9STRA</name>
<dbReference type="PANTHER" id="PTHR21299">
    <property type="entry name" value="CYTIDYLATE KINASE/PANTOATE-BETA-ALANINE LIGASE"/>
    <property type="match status" value="1"/>
</dbReference>
<evidence type="ECO:0000256" key="1">
    <source>
        <dbReference type="ARBA" id="ARBA00004990"/>
    </source>
</evidence>
<evidence type="ECO:0000256" key="6">
    <source>
        <dbReference type="ARBA" id="ARBA00022655"/>
    </source>
</evidence>
<evidence type="ECO:0000256" key="2">
    <source>
        <dbReference type="ARBA" id="ARBA00009256"/>
    </source>
</evidence>
<evidence type="ECO:0000313" key="12">
    <source>
        <dbReference type="EMBL" id="CCA24012.1"/>
    </source>
</evidence>
<dbReference type="Pfam" id="PF02569">
    <property type="entry name" value="Pantoate_ligase"/>
    <property type="match status" value="1"/>
</dbReference>
<dbReference type="HAMAP" id="MF_00158">
    <property type="entry name" value="PanC"/>
    <property type="match status" value="1"/>
</dbReference>